<dbReference type="SUPFAM" id="SSF52172">
    <property type="entry name" value="CheY-like"/>
    <property type="match status" value="1"/>
</dbReference>
<name>A0A5C4T4K8_9BACL</name>
<dbReference type="AlphaFoldDB" id="A0A5C4T4K8"/>
<dbReference type="Pfam" id="PF00072">
    <property type="entry name" value="Response_reg"/>
    <property type="match status" value="1"/>
</dbReference>
<dbReference type="InterPro" id="IPR018062">
    <property type="entry name" value="HTH_AraC-typ_CS"/>
</dbReference>
<dbReference type="InterPro" id="IPR009057">
    <property type="entry name" value="Homeodomain-like_sf"/>
</dbReference>
<keyword evidence="1" id="KW-0805">Transcription regulation</keyword>
<dbReference type="EMBL" id="VDCQ01000035">
    <property type="protein sequence ID" value="TNJ63982.1"/>
    <property type="molecule type" value="Genomic_DNA"/>
</dbReference>
<dbReference type="Gene3D" id="1.10.10.60">
    <property type="entry name" value="Homeodomain-like"/>
    <property type="match status" value="2"/>
</dbReference>
<keyword evidence="4" id="KW-0597">Phosphoprotein</keyword>
<evidence type="ECO:0000313" key="7">
    <source>
        <dbReference type="EMBL" id="TNJ63982.1"/>
    </source>
</evidence>
<dbReference type="InterPro" id="IPR020449">
    <property type="entry name" value="Tscrpt_reg_AraC-type_HTH"/>
</dbReference>
<dbReference type="SMART" id="SM00448">
    <property type="entry name" value="REC"/>
    <property type="match status" value="1"/>
</dbReference>
<dbReference type="PROSITE" id="PS00041">
    <property type="entry name" value="HTH_ARAC_FAMILY_1"/>
    <property type="match status" value="1"/>
</dbReference>
<evidence type="ECO:0000256" key="3">
    <source>
        <dbReference type="ARBA" id="ARBA00023163"/>
    </source>
</evidence>
<keyword evidence="2" id="KW-0238">DNA-binding</keyword>
<dbReference type="SUPFAM" id="SSF46689">
    <property type="entry name" value="Homeodomain-like"/>
    <property type="match status" value="2"/>
</dbReference>
<dbReference type="GO" id="GO:0003700">
    <property type="term" value="F:DNA-binding transcription factor activity"/>
    <property type="evidence" value="ECO:0007669"/>
    <property type="project" value="InterPro"/>
</dbReference>
<dbReference type="Pfam" id="PF12833">
    <property type="entry name" value="HTH_18"/>
    <property type="match status" value="1"/>
</dbReference>
<evidence type="ECO:0000256" key="1">
    <source>
        <dbReference type="ARBA" id="ARBA00023015"/>
    </source>
</evidence>
<dbReference type="PRINTS" id="PR00032">
    <property type="entry name" value="HTHARAC"/>
</dbReference>
<dbReference type="Gene3D" id="3.40.50.2300">
    <property type="match status" value="1"/>
</dbReference>
<reference evidence="7 8" key="1">
    <citation type="submission" date="2019-05" db="EMBL/GenBank/DDBJ databases">
        <title>We sequenced the genome of Paenibacillus hemerocallicola KCTC 33185 for further insight into its adaptation and study the phylogeny of Paenibacillus.</title>
        <authorList>
            <person name="Narsing Rao M.P."/>
        </authorList>
    </citation>
    <scope>NUCLEOTIDE SEQUENCE [LARGE SCALE GENOMIC DNA]</scope>
    <source>
        <strain evidence="7 8">KCTC 33185</strain>
    </source>
</reference>
<dbReference type="CDD" id="cd17536">
    <property type="entry name" value="REC_YesN-like"/>
    <property type="match status" value="1"/>
</dbReference>
<evidence type="ECO:0000259" key="5">
    <source>
        <dbReference type="PROSITE" id="PS01124"/>
    </source>
</evidence>
<dbReference type="PANTHER" id="PTHR43280">
    <property type="entry name" value="ARAC-FAMILY TRANSCRIPTIONAL REGULATOR"/>
    <property type="match status" value="1"/>
</dbReference>
<feature type="domain" description="Response regulatory" evidence="6">
    <location>
        <begin position="3"/>
        <end position="120"/>
    </location>
</feature>
<dbReference type="GO" id="GO:0000160">
    <property type="term" value="P:phosphorelay signal transduction system"/>
    <property type="evidence" value="ECO:0007669"/>
    <property type="project" value="InterPro"/>
</dbReference>
<organism evidence="7 8">
    <name type="scientific">Paenibacillus hemerocallicola</name>
    <dbReference type="NCBI Taxonomy" id="1172614"/>
    <lineage>
        <taxon>Bacteria</taxon>
        <taxon>Bacillati</taxon>
        <taxon>Bacillota</taxon>
        <taxon>Bacilli</taxon>
        <taxon>Bacillales</taxon>
        <taxon>Paenibacillaceae</taxon>
        <taxon>Paenibacillus</taxon>
    </lineage>
</organism>
<dbReference type="OrthoDB" id="2543932at2"/>
<proteinExistence type="predicted"/>
<dbReference type="PANTHER" id="PTHR43280:SF2">
    <property type="entry name" value="HTH-TYPE TRANSCRIPTIONAL REGULATOR EXSA"/>
    <property type="match status" value="1"/>
</dbReference>
<evidence type="ECO:0000256" key="2">
    <source>
        <dbReference type="ARBA" id="ARBA00023125"/>
    </source>
</evidence>
<dbReference type="InterPro" id="IPR001789">
    <property type="entry name" value="Sig_transdc_resp-reg_receiver"/>
</dbReference>
<dbReference type="InterPro" id="IPR011006">
    <property type="entry name" value="CheY-like_superfamily"/>
</dbReference>
<sequence length="549" mass="62350">MIRMLIVDDEPYTVDGLYEMLSDIPDLELDLYRAYSAEDAMQLLTRIRMDIVLSDIRMPGMNGLELLEWIRARWPRCKVLFLTGFSDIQYAQQALRGGGVDYILKTEGDEKIVLGLRNAIRALNEEMDNDRAIAKAREQYLRALPLLQKEWFLGLADARNKAAHLRPERFLELDIPLSPQGQVLFVGGKVDRWEPGYGSSDQMLMCYAIQNVAVELLAQAKLLTVLLDASRFVWMIQPSAPEEEWSDTAWFVKGTLESIQLTCKNVLNVPVSLVCTDAPVSWEELPRTYAQLKQTLMLGLGDGEEMLVTMNREPDSEPLSYDYPGAFVLEELKQALESGYEVAFERTLEELYARIPNRIGLHTQAYYAVAMLLIARINTLEPGDPLLGGPAVGQLMNLSAHESREAALVYLKKTAAELFSRRQRLLVERTDSMILKINQYIREHLHGDLSLVALAEFVYLNPTYLSVLYKKSTGKTLSEHIAELRVEKAKELLARPEFKIHEIAIAVGFGNAGYFTRFFKKHTGATPQDYRNAVDMAAAWKETNKRQDF</sequence>
<keyword evidence="8" id="KW-1185">Reference proteome</keyword>
<evidence type="ECO:0000313" key="8">
    <source>
        <dbReference type="Proteomes" id="UP000307943"/>
    </source>
</evidence>
<dbReference type="SMART" id="SM00342">
    <property type="entry name" value="HTH_ARAC"/>
    <property type="match status" value="1"/>
</dbReference>
<dbReference type="GO" id="GO:0043565">
    <property type="term" value="F:sequence-specific DNA binding"/>
    <property type="evidence" value="ECO:0007669"/>
    <property type="project" value="InterPro"/>
</dbReference>
<evidence type="ECO:0000259" key="6">
    <source>
        <dbReference type="PROSITE" id="PS50110"/>
    </source>
</evidence>
<gene>
    <name evidence="7" type="ORF">FE784_22775</name>
</gene>
<feature type="domain" description="HTH araC/xylS-type" evidence="5">
    <location>
        <begin position="435"/>
        <end position="533"/>
    </location>
</feature>
<protein>
    <submittedName>
        <fullName evidence="7">Response regulator</fullName>
    </submittedName>
</protein>
<dbReference type="InterPro" id="IPR018060">
    <property type="entry name" value="HTH_AraC"/>
</dbReference>
<keyword evidence="3" id="KW-0804">Transcription</keyword>
<evidence type="ECO:0000256" key="4">
    <source>
        <dbReference type="PROSITE-ProRule" id="PRU00169"/>
    </source>
</evidence>
<comment type="caution">
    <text evidence="7">The sequence shown here is derived from an EMBL/GenBank/DDBJ whole genome shotgun (WGS) entry which is preliminary data.</text>
</comment>
<feature type="modified residue" description="4-aspartylphosphate" evidence="4">
    <location>
        <position position="55"/>
    </location>
</feature>
<dbReference type="PROSITE" id="PS50110">
    <property type="entry name" value="RESPONSE_REGULATORY"/>
    <property type="match status" value="1"/>
</dbReference>
<dbReference type="PROSITE" id="PS01124">
    <property type="entry name" value="HTH_ARAC_FAMILY_2"/>
    <property type="match status" value="1"/>
</dbReference>
<accession>A0A5C4T4K8</accession>
<dbReference type="Proteomes" id="UP000307943">
    <property type="component" value="Unassembled WGS sequence"/>
</dbReference>